<dbReference type="Proteomes" id="UP000092093">
    <property type="component" value="Unassembled WGS sequence"/>
</dbReference>
<dbReference type="AlphaFoldDB" id="A0A1B7X0U6"/>
<dbReference type="Pfam" id="PF18823">
    <property type="entry name" value="InPase"/>
    <property type="match status" value="1"/>
</dbReference>
<dbReference type="InterPro" id="IPR041595">
    <property type="entry name" value="Inorganic_Pase"/>
</dbReference>
<sequence length="349" mass="39410">MKNSTLDYASAKKIIPFFNKKLGIEYFPGDKRFVGTPHERELKICYGHIRGYVGADKEALDCYVSPSYIADPSNVGLVFEIEQLDGDGNFDEHKYMIGFFTELEAKEAYLSEMPEDRFGGIKAVDTDHIEKNKRNYVFSEQDLKTRINDKYNSLSDTEKPDFMASMVYEIVDENYGGKIQNFKILEKPKAGYIISGGFETPRMGGKKLIMGFDIDDSKIVLAPQNLEVLNNSESGSLYLLSLGLVNSFSEKTNYYPIEFFDFAQKQMNCTVGWSCKGENGYACLSKIKKNCNNNLNPNHKTYISWLKDQIGKGAKLHKGHMDEAKALGIIKPTPTNKPNIKPTPTNKPN</sequence>
<name>A0A1B7X0U6_APHFL</name>
<reference evidence="3 4" key="1">
    <citation type="submission" date="2015-09" db="EMBL/GenBank/DDBJ databases">
        <title>Aphanizomenon flos-aquae WA102.</title>
        <authorList>
            <person name="Driscoll C."/>
        </authorList>
    </citation>
    <scope>NUCLEOTIDE SEQUENCE [LARGE SCALE GENOMIC DNA]</scope>
    <source>
        <strain evidence="3">WA102</strain>
    </source>
</reference>
<gene>
    <name evidence="3" type="ORF">AN484_14670</name>
</gene>
<evidence type="ECO:0000313" key="4">
    <source>
        <dbReference type="Proteomes" id="UP000092093"/>
    </source>
</evidence>
<evidence type="ECO:0000313" key="3">
    <source>
        <dbReference type="EMBL" id="OBQ43011.1"/>
    </source>
</evidence>
<evidence type="ECO:0000259" key="2">
    <source>
        <dbReference type="Pfam" id="PF18823"/>
    </source>
</evidence>
<evidence type="ECO:0000256" key="1">
    <source>
        <dbReference type="SAM" id="MobiDB-lite"/>
    </source>
</evidence>
<comment type="caution">
    <text evidence="3">The sequence shown here is derived from an EMBL/GenBank/DDBJ whole genome shotgun (WGS) entry which is preliminary data.</text>
</comment>
<proteinExistence type="predicted"/>
<feature type="domain" description="Inorganic pyrophosphatase" evidence="2">
    <location>
        <begin position="20"/>
        <end position="130"/>
    </location>
</feature>
<accession>A0A1B7X0U6</accession>
<dbReference type="EMBL" id="LJOW01000074">
    <property type="protein sequence ID" value="OBQ43011.1"/>
    <property type="molecule type" value="Genomic_DNA"/>
</dbReference>
<protein>
    <recommendedName>
        <fullName evidence="2">Inorganic pyrophosphatase domain-containing protein</fullName>
    </recommendedName>
</protein>
<feature type="region of interest" description="Disordered" evidence="1">
    <location>
        <begin position="329"/>
        <end position="349"/>
    </location>
</feature>
<organism evidence="3 4">
    <name type="scientific">Aphanizomenon flos-aquae WA102</name>
    <dbReference type="NCBI Taxonomy" id="1710896"/>
    <lineage>
        <taxon>Bacteria</taxon>
        <taxon>Bacillati</taxon>
        <taxon>Cyanobacteriota</taxon>
        <taxon>Cyanophyceae</taxon>
        <taxon>Nostocales</taxon>
        <taxon>Aphanizomenonaceae</taxon>
        <taxon>Aphanizomenon</taxon>
    </lineage>
</organism>